<organism evidence="1 2">
    <name type="scientific">Flavobacterium taihuense</name>
    <dbReference type="NCBI Taxonomy" id="2857508"/>
    <lineage>
        <taxon>Bacteria</taxon>
        <taxon>Pseudomonadati</taxon>
        <taxon>Bacteroidota</taxon>
        <taxon>Flavobacteriia</taxon>
        <taxon>Flavobacteriales</taxon>
        <taxon>Flavobacteriaceae</taxon>
        <taxon>Flavobacterium</taxon>
    </lineage>
</organism>
<dbReference type="EMBL" id="JAHWYN010000016">
    <property type="protein sequence ID" value="MBW4361976.1"/>
    <property type="molecule type" value="Genomic_DNA"/>
</dbReference>
<gene>
    <name evidence="1" type="ORF">KZH69_15915</name>
</gene>
<proteinExistence type="predicted"/>
<keyword evidence="2" id="KW-1185">Reference proteome</keyword>
<sequence>MPKTNTLESPNPVAKKREAILLEVEVNQNPVSASTKYNKVITNMVATDEFKILGFEYEELSID</sequence>
<comment type="caution">
    <text evidence="1">The sequence shown here is derived from an EMBL/GenBank/DDBJ whole genome shotgun (WGS) entry which is preliminary data.</text>
</comment>
<dbReference type="Proteomes" id="UP000812031">
    <property type="component" value="Unassembled WGS sequence"/>
</dbReference>
<name>A0ABS6XZ76_9FLAO</name>
<accession>A0ABS6XZ76</accession>
<protein>
    <submittedName>
        <fullName evidence="1">Uncharacterized protein</fullName>
    </submittedName>
</protein>
<dbReference type="RefSeq" id="WP_219318465.1">
    <property type="nucleotide sequence ID" value="NZ_JAHWYN010000016.1"/>
</dbReference>
<reference evidence="1 2" key="1">
    <citation type="submission" date="2021-07" db="EMBL/GenBank/DDBJ databases">
        <title>Flavobacterium sp. nov. isolated from sediment on the Taihu Lake.</title>
        <authorList>
            <person name="Qu J.-H."/>
        </authorList>
    </citation>
    <scope>NUCLEOTIDE SEQUENCE [LARGE SCALE GENOMIC DNA]</scope>
    <source>
        <strain evidence="1 2">NAS39</strain>
    </source>
</reference>
<evidence type="ECO:0000313" key="1">
    <source>
        <dbReference type="EMBL" id="MBW4361976.1"/>
    </source>
</evidence>
<evidence type="ECO:0000313" key="2">
    <source>
        <dbReference type="Proteomes" id="UP000812031"/>
    </source>
</evidence>